<evidence type="ECO:0000256" key="10">
    <source>
        <dbReference type="SAM" id="Phobius"/>
    </source>
</evidence>
<evidence type="ECO:0000256" key="7">
    <source>
        <dbReference type="ARBA" id="ARBA00023065"/>
    </source>
</evidence>
<evidence type="ECO:0000256" key="4">
    <source>
        <dbReference type="ARBA" id="ARBA00022692"/>
    </source>
</evidence>
<feature type="transmembrane region" description="Helical" evidence="10">
    <location>
        <begin position="366"/>
        <end position="386"/>
    </location>
</feature>
<feature type="transmembrane region" description="Helical" evidence="10">
    <location>
        <begin position="83"/>
        <end position="105"/>
    </location>
</feature>
<feature type="transmembrane region" description="Helical" evidence="10">
    <location>
        <begin position="154"/>
        <end position="173"/>
    </location>
</feature>
<dbReference type="InterPro" id="IPR006153">
    <property type="entry name" value="Cation/H_exchanger_TM"/>
</dbReference>
<evidence type="ECO:0000256" key="1">
    <source>
        <dbReference type="ARBA" id="ARBA00004651"/>
    </source>
</evidence>
<feature type="transmembrane region" description="Helical" evidence="10">
    <location>
        <begin position="238"/>
        <end position="255"/>
    </location>
</feature>
<dbReference type="InterPro" id="IPR038770">
    <property type="entry name" value="Na+/solute_symporter_sf"/>
</dbReference>
<evidence type="ECO:0000256" key="2">
    <source>
        <dbReference type="ARBA" id="ARBA00022448"/>
    </source>
</evidence>
<evidence type="ECO:0000313" key="12">
    <source>
        <dbReference type="EMBL" id="MFC7319773.1"/>
    </source>
</evidence>
<evidence type="ECO:0000256" key="6">
    <source>
        <dbReference type="ARBA" id="ARBA00023053"/>
    </source>
</evidence>
<proteinExistence type="predicted"/>
<comment type="subcellular location">
    <subcellularLocation>
        <location evidence="1">Cell membrane</location>
        <topology evidence="1">Multi-pass membrane protein</topology>
    </subcellularLocation>
</comment>
<evidence type="ECO:0000256" key="5">
    <source>
        <dbReference type="ARBA" id="ARBA00022989"/>
    </source>
</evidence>
<comment type="caution">
    <text evidence="12">The sequence shown here is derived from an EMBL/GenBank/DDBJ whole genome shotgun (WGS) entry which is preliminary data.</text>
</comment>
<evidence type="ECO:0000256" key="8">
    <source>
        <dbReference type="ARBA" id="ARBA00023136"/>
    </source>
</evidence>
<reference evidence="13" key="1">
    <citation type="journal article" date="2019" name="Int. J. Syst. Evol. Microbiol.">
        <title>The Global Catalogue of Microorganisms (GCM) 10K type strain sequencing project: providing services to taxonomists for standard genome sequencing and annotation.</title>
        <authorList>
            <consortium name="The Broad Institute Genomics Platform"/>
            <consortium name="The Broad Institute Genome Sequencing Center for Infectious Disease"/>
            <person name="Wu L."/>
            <person name="Ma J."/>
        </authorList>
    </citation>
    <scope>NUCLEOTIDE SEQUENCE [LARGE SCALE GENOMIC DNA]</scope>
    <source>
        <strain evidence="13">CCUG 73951</strain>
    </source>
</reference>
<dbReference type="PANTHER" id="PTHR10110">
    <property type="entry name" value="SODIUM/HYDROGEN EXCHANGER"/>
    <property type="match status" value="1"/>
</dbReference>
<evidence type="ECO:0000313" key="13">
    <source>
        <dbReference type="Proteomes" id="UP001596494"/>
    </source>
</evidence>
<keyword evidence="13" id="KW-1185">Reference proteome</keyword>
<accession>A0ABW2K0S6</accession>
<feature type="transmembrane region" description="Helical" evidence="10">
    <location>
        <begin position="28"/>
        <end position="48"/>
    </location>
</feature>
<protein>
    <submittedName>
        <fullName evidence="12">Cation:proton antiporter</fullName>
    </submittedName>
</protein>
<gene>
    <name evidence="12" type="ORF">ACFQMN_02590</name>
</gene>
<feature type="transmembrane region" description="Helical" evidence="10">
    <location>
        <begin position="179"/>
        <end position="204"/>
    </location>
</feature>
<dbReference type="InterPro" id="IPR018422">
    <property type="entry name" value="Cation/H_exchanger_CPA1"/>
</dbReference>
<keyword evidence="4 10" id="KW-0812">Transmembrane</keyword>
<keyword evidence="3" id="KW-1003">Cell membrane</keyword>
<feature type="transmembrane region" description="Helical" evidence="10">
    <location>
        <begin position="267"/>
        <end position="286"/>
    </location>
</feature>
<keyword evidence="8 10" id="KW-0472">Membrane</keyword>
<keyword evidence="5 10" id="KW-1133">Transmembrane helix</keyword>
<keyword evidence="9" id="KW-0739">Sodium transport</keyword>
<organism evidence="12 13">
    <name type="scientific">Halobacillus campisalis</name>
    <dbReference type="NCBI Taxonomy" id="435909"/>
    <lineage>
        <taxon>Bacteria</taxon>
        <taxon>Bacillati</taxon>
        <taxon>Bacillota</taxon>
        <taxon>Bacilli</taxon>
        <taxon>Bacillales</taxon>
        <taxon>Bacillaceae</taxon>
        <taxon>Halobacillus</taxon>
    </lineage>
</organism>
<dbReference type="RefSeq" id="WP_289215552.1">
    <property type="nucleotide sequence ID" value="NZ_JAPVRC010000003.1"/>
</dbReference>
<keyword evidence="2" id="KW-0813">Transport</keyword>
<feature type="domain" description="Cation/H+ exchanger transmembrane" evidence="11">
    <location>
        <begin position="8"/>
        <end position="391"/>
    </location>
</feature>
<feature type="transmembrane region" description="Helical" evidence="10">
    <location>
        <begin position="337"/>
        <end position="360"/>
    </location>
</feature>
<name>A0ABW2K0S6_9BACI</name>
<dbReference type="PANTHER" id="PTHR10110:SF86">
    <property type="entry name" value="SODIUM_HYDROGEN EXCHANGER 7"/>
    <property type="match status" value="1"/>
</dbReference>
<keyword evidence="6" id="KW-0915">Sodium</keyword>
<dbReference type="Gene3D" id="1.20.1530.20">
    <property type="match status" value="1"/>
</dbReference>
<feature type="transmembrane region" description="Helical" evidence="10">
    <location>
        <begin position="6"/>
        <end position="21"/>
    </location>
</feature>
<sequence>MPTTPIILLLFIGYIIFTLDKKKEDIPVPPILALIGIGLFFIPYFSSIEVTEDLIYHIFLPALLFTSAYRFPPSALKKNGGIIGFLATAGIMLTVLLLGAVIYAISSPFISLSFIGALVIAAMLTPTDPVSVASILKQSTGDEKMADVVEGESLINDGTSIVIFSVVTGMFLTNESFSIGSFFGEFLLVSLGGIAIGLLFGWIFSKAIHFTHHREYQVMLSIVVAYGIFNLAEFIHLSGVLATVFAGIMLSFEFGRTIKEDHFRESLDSFWGIVEISILSLLFLLIGIEAANHLSFDYWGLAVLIFIASLLVRFVIIAGTTQLFPMWRKEISWQESLILSWSGLKGSMSVFLILSLATQAGEKADVIISLTFASVLLSLVVQSAGIHPLSKKLLK</sequence>
<dbReference type="Proteomes" id="UP001596494">
    <property type="component" value="Unassembled WGS sequence"/>
</dbReference>
<dbReference type="Pfam" id="PF00999">
    <property type="entry name" value="Na_H_Exchanger"/>
    <property type="match status" value="1"/>
</dbReference>
<evidence type="ECO:0000256" key="9">
    <source>
        <dbReference type="ARBA" id="ARBA00023201"/>
    </source>
</evidence>
<feature type="transmembrane region" description="Helical" evidence="10">
    <location>
        <begin position="111"/>
        <end position="133"/>
    </location>
</feature>
<evidence type="ECO:0000256" key="3">
    <source>
        <dbReference type="ARBA" id="ARBA00022475"/>
    </source>
</evidence>
<evidence type="ECO:0000259" key="11">
    <source>
        <dbReference type="Pfam" id="PF00999"/>
    </source>
</evidence>
<feature type="transmembrane region" description="Helical" evidence="10">
    <location>
        <begin position="298"/>
        <end position="316"/>
    </location>
</feature>
<keyword evidence="7" id="KW-0406">Ion transport</keyword>
<feature type="transmembrane region" description="Helical" evidence="10">
    <location>
        <begin position="54"/>
        <end position="71"/>
    </location>
</feature>
<dbReference type="EMBL" id="JBHTBY010000001">
    <property type="protein sequence ID" value="MFC7319773.1"/>
    <property type="molecule type" value="Genomic_DNA"/>
</dbReference>